<name>A0ACB6QWN2_9PLEO</name>
<protein>
    <submittedName>
        <fullName evidence="1">Uncharacterized protein</fullName>
    </submittedName>
</protein>
<reference evidence="1" key="1">
    <citation type="journal article" date="2020" name="Stud. Mycol.">
        <title>101 Dothideomycetes genomes: a test case for predicting lifestyles and emergence of pathogens.</title>
        <authorList>
            <person name="Haridas S."/>
            <person name="Albert R."/>
            <person name="Binder M."/>
            <person name="Bloem J."/>
            <person name="Labutti K."/>
            <person name="Salamov A."/>
            <person name="Andreopoulos B."/>
            <person name="Baker S."/>
            <person name="Barry K."/>
            <person name="Bills G."/>
            <person name="Bluhm B."/>
            <person name="Cannon C."/>
            <person name="Castanera R."/>
            <person name="Culley D."/>
            <person name="Daum C."/>
            <person name="Ezra D."/>
            <person name="Gonzalez J."/>
            <person name="Henrissat B."/>
            <person name="Kuo A."/>
            <person name="Liang C."/>
            <person name="Lipzen A."/>
            <person name="Lutzoni F."/>
            <person name="Magnuson J."/>
            <person name="Mondo S."/>
            <person name="Nolan M."/>
            <person name="Ohm R."/>
            <person name="Pangilinan J."/>
            <person name="Park H.-J."/>
            <person name="Ramirez L."/>
            <person name="Alfaro M."/>
            <person name="Sun H."/>
            <person name="Tritt A."/>
            <person name="Yoshinaga Y."/>
            <person name="Zwiers L.-H."/>
            <person name="Turgeon B."/>
            <person name="Goodwin S."/>
            <person name="Spatafora J."/>
            <person name="Crous P."/>
            <person name="Grigoriev I."/>
        </authorList>
    </citation>
    <scope>NUCLEOTIDE SEQUENCE</scope>
    <source>
        <strain evidence="1">ATCC 200398</strain>
    </source>
</reference>
<evidence type="ECO:0000313" key="2">
    <source>
        <dbReference type="Proteomes" id="UP000799755"/>
    </source>
</evidence>
<proteinExistence type="predicted"/>
<dbReference type="EMBL" id="MU003508">
    <property type="protein sequence ID" value="KAF2470480.1"/>
    <property type="molecule type" value="Genomic_DNA"/>
</dbReference>
<accession>A0ACB6QWN2</accession>
<evidence type="ECO:0000313" key="1">
    <source>
        <dbReference type="EMBL" id="KAF2470480.1"/>
    </source>
</evidence>
<organism evidence="1 2">
    <name type="scientific">Lindgomyces ingoldianus</name>
    <dbReference type="NCBI Taxonomy" id="673940"/>
    <lineage>
        <taxon>Eukaryota</taxon>
        <taxon>Fungi</taxon>
        <taxon>Dikarya</taxon>
        <taxon>Ascomycota</taxon>
        <taxon>Pezizomycotina</taxon>
        <taxon>Dothideomycetes</taxon>
        <taxon>Pleosporomycetidae</taxon>
        <taxon>Pleosporales</taxon>
        <taxon>Lindgomycetaceae</taxon>
        <taxon>Lindgomyces</taxon>
    </lineage>
</organism>
<sequence length="112" mass="12767">MGLVPLRLLAGACPCRGALPIPSELAEIKPRSVNFRLCLARDKLYSRYNYAKLFFAKFDQAFVLSIRALLIELCGWTQKETGKESGCPFPRKRGKWFVFRFTVINQLTHGLT</sequence>
<comment type="caution">
    <text evidence="1">The sequence shown here is derived from an EMBL/GenBank/DDBJ whole genome shotgun (WGS) entry which is preliminary data.</text>
</comment>
<gene>
    <name evidence="1" type="ORF">BDR25DRAFT_355575</name>
</gene>
<keyword evidence="2" id="KW-1185">Reference proteome</keyword>
<dbReference type="Proteomes" id="UP000799755">
    <property type="component" value="Unassembled WGS sequence"/>
</dbReference>